<gene>
    <name evidence="1" type="ordered locus">Marpi_0004</name>
</gene>
<name>H2J876_MARPK</name>
<dbReference type="RefSeq" id="WP_014295536.1">
    <property type="nucleotide sequence ID" value="NC_016751.1"/>
</dbReference>
<reference evidence="2" key="2">
    <citation type="submission" date="2012-01" db="EMBL/GenBank/DDBJ databases">
        <title>Complete sequence of chromosome of Marinitoga piezophila KA3.</title>
        <authorList>
            <person name="Lucas S."/>
            <person name="Han J."/>
            <person name="Lapidus A."/>
            <person name="Cheng J.-F."/>
            <person name="Goodwin L."/>
            <person name="Pitluck S."/>
            <person name="Peters L."/>
            <person name="Mikhailova N."/>
            <person name="Teshima H."/>
            <person name="Detter J.C."/>
            <person name="Han C."/>
            <person name="Tapia R."/>
            <person name="Land M."/>
            <person name="Hauser L."/>
            <person name="Kyrpides N."/>
            <person name="Ivanova N."/>
            <person name="Pagani I."/>
            <person name="Jebbar M."/>
            <person name="Vannier P."/>
            <person name="Oger P."/>
            <person name="Cario A."/>
            <person name="Bartlett D."/>
            <person name="Noll K.M."/>
            <person name="Woyke T."/>
        </authorList>
    </citation>
    <scope>NUCLEOTIDE SEQUENCE [LARGE SCALE GENOMIC DNA]</scope>
    <source>
        <strain evidence="2">DSM 14283 / JCM 11233 / KA3</strain>
    </source>
</reference>
<dbReference type="EMBL" id="CP003257">
    <property type="protein sequence ID" value="AEX84464.1"/>
    <property type="molecule type" value="Genomic_DNA"/>
</dbReference>
<protein>
    <submittedName>
        <fullName evidence="1">Uncharacterized protein</fullName>
    </submittedName>
</protein>
<reference evidence="1 2" key="1">
    <citation type="journal article" date="2012" name="J. Bacteriol.">
        <title>Complete Genome Sequence of the Thermophilic, Piezophilic, Heterotrophic Bacterium Marinitoga piezophila KA3.</title>
        <authorList>
            <person name="Lucas S."/>
            <person name="Han J."/>
            <person name="Lapidus A."/>
            <person name="Cheng J.F."/>
            <person name="Goodwin L.A."/>
            <person name="Pitluck S."/>
            <person name="Peters L."/>
            <person name="Mikhailova N."/>
            <person name="Teshima H."/>
            <person name="Detter J.C."/>
            <person name="Han C."/>
            <person name="Tapia R."/>
            <person name="Land M."/>
            <person name="Hauser L."/>
            <person name="Kyrpides N.C."/>
            <person name="Ivanova N."/>
            <person name="Pagani I."/>
            <person name="Vannier P."/>
            <person name="Oger P."/>
            <person name="Bartlett D.H."/>
            <person name="Noll K.M."/>
            <person name="Woyke T."/>
            <person name="Jebbar M."/>
        </authorList>
    </citation>
    <scope>NUCLEOTIDE SEQUENCE [LARGE SCALE GENOMIC DNA]</scope>
    <source>
        <strain evidence="2">DSM 14283 / JCM 11233 / KA3</strain>
    </source>
</reference>
<dbReference type="KEGG" id="mpz:Marpi_0004"/>
<dbReference type="OrthoDB" id="47058at2"/>
<proteinExistence type="predicted"/>
<dbReference type="STRING" id="443254.Marpi_0004"/>
<dbReference type="Proteomes" id="UP000007161">
    <property type="component" value="Chromosome"/>
</dbReference>
<keyword evidence="2" id="KW-1185">Reference proteome</keyword>
<accession>H2J876</accession>
<evidence type="ECO:0000313" key="2">
    <source>
        <dbReference type="Proteomes" id="UP000007161"/>
    </source>
</evidence>
<evidence type="ECO:0000313" key="1">
    <source>
        <dbReference type="EMBL" id="AEX84464.1"/>
    </source>
</evidence>
<organism evidence="1 2">
    <name type="scientific">Marinitoga piezophila (strain DSM 14283 / JCM 11233 / KA3)</name>
    <dbReference type="NCBI Taxonomy" id="443254"/>
    <lineage>
        <taxon>Bacteria</taxon>
        <taxon>Thermotogati</taxon>
        <taxon>Thermotogota</taxon>
        <taxon>Thermotogae</taxon>
        <taxon>Petrotogales</taxon>
        <taxon>Petrotogaceae</taxon>
        <taxon>Marinitoga</taxon>
    </lineage>
</organism>
<sequence length="85" mass="10129">MEKFELEVLEVKGEKIETWKFKVNTDDKESISALKEIVNYINGTDKKMVIDPIDTVWTYIYLYPTNVFTEEDKDFFKEKINVIVK</sequence>
<dbReference type="AlphaFoldDB" id="H2J876"/>
<dbReference type="HOGENOM" id="CLU_2508822_0_0_0"/>